<dbReference type="InterPro" id="IPR037218">
    <property type="entry name" value="PTPA_sf"/>
</dbReference>
<evidence type="ECO:0000256" key="5">
    <source>
        <dbReference type="ARBA" id="ARBA00023110"/>
    </source>
</evidence>
<dbReference type="GO" id="GO:0008160">
    <property type="term" value="F:protein tyrosine phosphatase activator activity"/>
    <property type="evidence" value="ECO:0007669"/>
    <property type="project" value="TreeGrafter"/>
</dbReference>
<comment type="catalytic activity">
    <reaction evidence="1 7">
        <text>[protein]-peptidylproline (omega=180) = [protein]-peptidylproline (omega=0)</text>
        <dbReference type="Rhea" id="RHEA:16237"/>
        <dbReference type="Rhea" id="RHEA-COMP:10747"/>
        <dbReference type="Rhea" id="RHEA-COMP:10748"/>
        <dbReference type="ChEBI" id="CHEBI:83833"/>
        <dbReference type="ChEBI" id="CHEBI:83834"/>
        <dbReference type="EC" id="5.2.1.8"/>
    </reaction>
</comment>
<accession>A0A1Y2C942</accession>
<dbReference type="GO" id="GO:0007052">
    <property type="term" value="P:mitotic spindle organization"/>
    <property type="evidence" value="ECO:0007669"/>
    <property type="project" value="EnsemblFungi"/>
</dbReference>
<dbReference type="GO" id="GO:0005634">
    <property type="term" value="C:nucleus"/>
    <property type="evidence" value="ECO:0007669"/>
    <property type="project" value="EnsemblFungi"/>
</dbReference>
<comment type="subcellular location">
    <subcellularLocation>
        <location evidence="2 7">Cytoplasm</location>
    </subcellularLocation>
</comment>
<dbReference type="STRING" id="329046.A0A1Y2C942"/>
<evidence type="ECO:0000256" key="2">
    <source>
        <dbReference type="ARBA" id="ARBA00004496"/>
    </source>
</evidence>
<feature type="region of interest" description="Disordered" evidence="8">
    <location>
        <begin position="1"/>
        <end position="44"/>
    </location>
</feature>
<dbReference type="PANTHER" id="PTHR10012">
    <property type="entry name" value="SERINE/THREONINE-PROTEIN PHOSPHATASE 2A REGULATORY SUBUNIT B"/>
    <property type="match status" value="1"/>
</dbReference>
<feature type="compositionally biased region" description="Pro residues" evidence="8">
    <location>
        <begin position="23"/>
        <end position="35"/>
    </location>
</feature>
<keyword evidence="6 7" id="KW-0413">Isomerase</keyword>
<evidence type="ECO:0000256" key="7">
    <source>
        <dbReference type="RuleBase" id="RU361210"/>
    </source>
</evidence>
<dbReference type="GO" id="GO:0006281">
    <property type="term" value="P:DNA repair"/>
    <property type="evidence" value="ECO:0007669"/>
    <property type="project" value="EnsemblFungi"/>
</dbReference>
<gene>
    <name evidence="9" type="ORF">BCR33DRAFT_738707</name>
</gene>
<dbReference type="GO" id="GO:0006357">
    <property type="term" value="P:regulation of transcription by RNA polymerase II"/>
    <property type="evidence" value="ECO:0007669"/>
    <property type="project" value="EnsemblFungi"/>
</dbReference>
<evidence type="ECO:0000256" key="6">
    <source>
        <dbReference type="ARBA" id="ARBA00023235"/>
    </source>
</evidence>
<dbReference type="SUPFAM" id="SSF140984">
    <property type="entry name" value="PTPA-like"/>
    <property type="match status" value="1"/>
</dbReference>
<evidence type="ECO:0000256" key="4">
    <source>
        <dbReference type="ARBA" id="ARBA00022490"/>
    </source>
</evidence>
<evidence type="ECO:0000313" key="10">
    <source>
        <dbReference type="Proteomes" id="UP000193642"/>
    </source>
</evidence>
<comment type="similarity">
    <text evidence="3 7">Belongs to the PTPA-type PPIase family.</text>
</comment>
<dbReference type="GO" id="GO:0000785">
    <property type="term" value="C:chromatin"/>
    <property type="evidence" value="ECO:0007669"/>
    <property type="project" value="EnsemblFungi"/>
</dbReference>
<dbReference type="EMBL" id="MCGO01000025">
    <property type="protein sequence ID" value="ORY43456.1"/>
    <property type="molecule type" value="Genomic_DNA"/>
</dbReference>
<dbReference type="GO" id="GO:0000159">
    <property type="term" value="C:protein phosphatase type 2A complex"/>
    <property type="evidence" value="ECO:0007669"/>
    <property type="project" value="EnsemblFungi"/>
</dbReference>
<dbReference type="FunFam" id="1.20.120.1150:FF:000002">
    <property type="entry name" value="Serine/threonine-protein phosphatase 2A activator"/>
    <property type="match status" value="1"/>
</dbReference>
<protein>
    <recommendedName>
        <fullName evidence="7">Serine/threonine-protein phosphatase 2A activator</fullName>
        <ecNumber evidence="7">5.2.1.8</ecNumber>
    </recommendedName>
    <alternativeName>
        <fullName evidence="7">Phosphotyrosyl phosphatase activator</fullName>
    </alternativeName>
</protein>
<dbReference type="PANTHER" id="PTHR10012:SF0">
    <property type="entry name" value="SERINE_THREONINE-PROTEIN PHOSPHATASE 2A ACTIVATOR"/>
    <property type="match status" value="1"/>
</dbReference>
<dbReference type="EC" id="5.2.1.8" evidence="7"/>
<dbReference type="PIRSF" id="PIRSF016325">
    <property type="entry name" value="Phstyr_phstse_ac"/>
    <property type="match status" value="1"/>
</dbReference>
<dbReference type="InterPro" id="IPR043170">
    <property type="entry name" value="PTPA_C_lid"/>
</dbReference>
<comment type="function">
    <text evidence="7">PPIases accelerate the folding of proteins. It catalyzes the cis-trans isomerization of proline imidic peptide bonds in oligopeptides.</text>
</comment>
<dbReference type="GO" id="GO:0000082">
    <property type="term" value="P:G1/S transition of mitotic cell cycle"/>
    <property type="evidence" value="ECO:0007669"/>
    <property type="project" value="EnsemblFungi"/>
</dbReference>
<dbReference type="AlphaFoldDB" id="A0A1Y2C942"/>
<dbReference type="OrthoDB" id="16120at2759"/>
<comment type="caution">
    <text evidence="9">The sequence shown here is derived from an EMBL/GenBank/DDBJ whole genome shotgun (WGS) entry which is preliminary data.</text>
</comment>
<feature type="compositionally biased region" description="Pro residues" evidence="8">
    <location>
        <begin position="1"/>
        <end position="12"/>
    </location>
</feature>
<evidence type="ECO:0000313" key="9">
    <source>
        <dbReference type="EMBL" id="ORY43456.1"/>
    </source>
</evidence>
<dbReference type="GO" id="GO:0003755">
    <property type="term" value="F:peptidyl-prolyl cis-trans isomerase activity"/>
    <property type="evidence" value="ECO:0007669"/>
    <property type="project" value="UniProtKB-KW"/>
</dbReference>
<dbReference type="Proteomes" id="UP000193642">
    <property type="component" value="Unassembled WGS sequence"/>
</dbReference>
<keyword evidence="10" id="KW-1185">Reference proteome</keyword>
<evidence type="ECO:0000256" key="8">
    <source>
        <dbReference type="SAM" id="MobiDB-lite"/>
    </source>
</evidence>
<dbReference type="Pfam" id="PF03095">
    <property type="entry name" value="PTPA"/>
    <property type="match status" value="1"/>
</dbReference>
<keyword evidence="4 7" id="KW-0963">Cytoplasm</keyword>
<reference evidence="9 10" key="1">
    <citation type="submission" date="2016-07" db="EMBL/GenBank/DDBJ databases">
        <title>Pervasive Adenine N6-methylation of Active Genes in Fungi.</title>
        <authorList>
            <consortium name="DOE Joint Genome Institute"/>
            <person name="Mondo S.J."/>
            <person name="Dannebaum R.O."/>
            <person name="Kuo R.C."/>
            <person name="Labutti K."/>
            <person name="Haridas S."/>
            <person name="Kuo A."/>
            <person name="Salamov A."/>
            <person name="Ahrendt S.R."/>
            <person name="Lipzen A."/>
            <person name="Sullivan W."/>
            <person name="Andreopoulos W.B."/>
            <person name="Clum A."/>
            <person name="Lindquist E."/>
            <person name="Daum C."/>
            <person name="Ramamoorthy G.K."/>
            <person name="Gryganskyi A."/>
            <person name="Culley D."/>
            <person name="Magnuson J.K."/>
            <person name="James T.Y."/>
            <person name="O'Malley M.A."/>
            <person name="Stajich J.E."/>
            <person name="Spatafora J.W."/>
            <person name="Visel A."/>
            <person name="Grigoriev I.V."/>
        </authorList>
    </citation>
    <scope>NUCLEOTIDE SEQUENCE [LARGE SCALE GENOMIC DNA]</scope>
    <source>
        <strain evidence="9 10">JEL800</strain>
    </source>
</reference>
<evidence type="ECO:0000256" key="3">
    <source>
        <dbReference type="ARBA" id="ARBA00011019"/>
    </source>
</evidence>
<evidence type="ECO:0000256" key="1">
    <source>
        <dbReference type="ARBA" id="ARBA00000971"/>
    </source>
</evidence>
<dbReference type="Gene3D" id="1.20.120.1150">
    <property type="match status" value="1"/>
</dbReference>
<dbReference type="GO" id="GO:0006914">
    <property type="term" value="P:autophagy"/>
    <property type="evidence" value="ECO:0007669"/>
    <property type="project" value="EnsemblFungi"/>
</dbReference>
<sequence length="390" mass="43024">MPPPPQRPPPRPGNTSALDLMPRMPPPPGQGPPSQPSSSSSEIEVDFGADLESAIRIGDFRDPIREITSEAAMAQWLKSPALAYILSFIVQINNECTGKPIPKPSPTSTTPTPTSPAIQQLLTLLETLDTWIAETPLEDQSTQRFGNKAFRTWSDRLESTADSLLTPFLTIPTPPIPASATLELSAYLTSSFGHKTRLDYGSGHELSFLCFLTSLRLLHILTPSDTPSIAFQILPAYFNLARKLQMTFTLEPAGSHGVWGLDDHQFLCYYWGSAQLVGHRHLKPKSVLNREVVDACAGEYMYLRAIQFIYEVKKGPFHEHSPMLYDISGVVSWAKVNSGMLKMYVAEVIKKFPVVQHIPFGSILPFGVSTDVKSWGQQGAVEVYGDPSDE</sequence>
<organism evidence="9 10">
    <name type="scientific">Rhizoclosmatium globosum</name>
    <dbReference type="NCBI Taxonomy" id="329046"/>
    <lineage>
        <taxon>Eukaryota</taxon>
        <taxon>Fungi</taxon>
        <taxon>Fungi incertae sedis</taxon>
        <taxon>Chytridiomycota</taxon>
        <taxon>Chytridiomycota incertae sedis</taxon>
        <taxon>Chytridiomycetes</taxon>
        <taxon>Chytridiales</taxon>
        <taxon>Chytriomycetaceae</taxon>
        <taxon>Rhizoclosmatium</taxon>
    </lineage>
</organism>
<dbReference type="GO" id="GO:0005737">
    <property type="term" value="C:cytoplasm"/>
    <property type="evidence" value="ECO:0007669"/>
    <property type="project" value="UniProtKB-SubCell"/>
</dbReference>
<dbReference type="CDD" id="cd04087">
    <property type="entry name" value="PTPA"/>
    <property type="match status" value="1"/>
</dbReference>
<name>A0A1Y2C942_9FUNG</name>
<proteinExistence type="inferred from homology"/>
<dbReference type="InterPro" id="IPR004327">
    <property type="entry name" value="Phstyr_phstse_ac"/>
</dbReference>
<keyword evidence="5 7" id="KW-0697">Rotamase</keyword>